<evidence type="ECO:0000313" key="2">
    <source>
        <dbReference type="Proteomes" id="UP000055590"/>
    </source>
</evidence>
<dbReference type="STRING" id="1391653.AKJ08_3091"/>
<dbReference type="InterPro" id="IPR036291">
    <property type="entry name" value="NAD(P)-bd_dom_sf"/>
</dbReference>
<organism evidence="1 2">
    <name type="scientific">Vulgatibacter incomptus</name>
    <dbReference type="NCBI Taxonomy" id="1391653"/>
    <lineage>
        <taxon>Bacteria</taxon>
        <taxon>Pseudomonadati</taxon>
        <taxon>Myxococcota</taxon>
        <taxon>Myxococcia</taxon>
        <taxon>Myxococcales</taxon>
        <taxon>Cystobacterineae</taxon>
        <taxon>Vulgatibacteraceae</taxon>
        <taxon>Vulgatibacter</taxon>
    </lineage>
</organism>
<dbReference type="KEGG" id="vin:AKJ08_3091"/>
<dbReference type="PANTHER" id="PTHR14097">
    <property type="entry name" value="OXIDOREDUCTASE HTATIP2"/>
    <property type="match status" value="1"/>
</dbReference>
<proteinExistence type="predicted"/>
<dbReference type="PANTHER" id="PTHR14097:SF8">
    <property type="entry name" value="NAD(P)-BINDING DOMAIN-CONTAINING PROTEIN"/>
    <property type="match status" value="1"/>
</dbReference>
<dbReference type="Gene3D" id="3.40.50.720">
    <property type="entry name" value="NAD(P)-binding Rossmann-like Domain"/>
    <property type="match status" value="1"/>
</dbReference>
<keyword evidence="2" id="KW-1185">Reference proteome</keyword>
<evidence type="ECO:0000313" key="1">
    <source>
        <dbReference type="EMBL" id="AKU92704.1"/>
    </source>
</evidence>
<protein>
    <submittedName>
        <fullName evidence="1">Oxidoreductase</fullName>
    </submittedName>
</protein>
<gene>
    <name evidence="1" type="ORF">AKJ08_3091</name>
</gene>
<dbReference type="Proteomes" id="UP000055590">
    <property type="component" value="Chromosome"/>
</dbReference>
<dbReference type="SUPFAM" id="SSF51735">
    <property type="entry name" value="NAD(P)-binding Rossmann-fold domains"/>
    <property type="match status" value="1"/>
</dbReference>
<dbReference type="EMBL" id="CP012332">
    <property type="protein sequence ID" value="AKU92704.1"/>
    <property type="molecule type" value="Genomic_DNA"/>
</dbReference>
<accession>A0A0K1PHY6</accession>
<dbReference type="PATRIC" id="fig|1391653.3.peg.3226"/>
<reference evidence="1 2" key="1">
    <citation type="submission" date="2015-08" db="EMBL/GenBank/DDBJ databases">
        <authorList>
            <person name="Babu N.S."/>
            <person name="Beckwith C.J."/>
            <person name="Beseler K.G."/>
            <person name="Brison A."/>
            <person name="Carone J.V."/>
            <person name="Caskin T.P."/>
            <person name="Diamond M."/>
            <person name="Durham M.E."/>
            <person name="Foxe J.M."/>
            <person name="Go M."/>
            <person name="Henderson B.A."/>
            <person name="Jones I.B."/>
            <person name="McGettigan J.A."/>
            <person name="Micheletti S.J."/>
            <person name="Nasrallah M.E."/>
            <person name="Ortiz D."/>
            <person name="Piller C.R."/>
            <person name="Privatt S.R."/>
            <person name="Schneider S.L."/>
            <person name="Sharp S."/>
            <person name="Smith T.C."/>
            <person name="Stanton J.D."/>
            <person name="Ullery H.E."/>
            <person name="Wilson R.J."/>
            <person name="Serrano M.G."/>
            <person name="Buck G."/>
            <person name="Lee V."/>
            <person name="Wang Y."/>
            <person name="Carvalho R."/>
            <person name="Voegtly L."/>
            <person name="Shi R."/>
            <person name="Duckworth R."/>
            <person name="Johnson A."/>
            <person name="Loviza R."/>
            <person name="Walstead R."/>
            <person name="Shah Z."/>
            <person name="Kiflezghi M."/>
            <person name="Wade K."/>
            <person name="Ball S.L."/>
            <person name="Bradley K.W."/>
            <person name="Asai D.J."/>
            <person name="Bowman C.A."/>
            <person name="Russell D.A."/>
            <person name="Pope W.H."/>
            <person name="Jacobs-Sera D."/>
            <person name="Hendrix R.W."/>
            <person name="Hatfull G.F."/>
        </authorList>
    </citation>
    <scope>NUCLEOTIDE SEQUENCE [LARGE SCALE GENOMIC DNA]</scope>
    <source>
        <strain evidence="1 2">DSM 27710</strain>
    </source>
</reference>
<dbReference type="AlphaFoldDB" id="A0A0K1PHY6"/>
<name>A0A0K1PHY6_9BACT</name>
<sequence>MLDPGITEVVVVARSSTGQTDPKLREIIVPNVGDLSAIERNLTDLDACFFCLGVSSAGMNEEAYLRVTYDIAVSVAKTLAKTSPQMTFVFVSGAGTDSTEKGRVMWARVKGATENAILALPFAASYAVRPAFIQPLHGIKSKTKLYRAIYAVLAPLTPVFDALIPGSVTTTERVGRAMIRLAREGAPKRVLERKELDALGRVGAQKAAKVT</sequence>